<dbReference type="NCBIfam" id="TIGR00215">
    <property type="entry name" value="lpxB"/>
    <property type="match status" value="1"/>
</dbReference>
<evidence type="ECO:0000256" key="3">
    <source>
        <dbReference type="ARBA" id="ARBA00012687"/>
    </source>
</evidence>
<evidence type="ECO:0000256" key="2">
    <source>
        <dbReference type="ARBA" id="ARBA00007868"/>
    </source>
</evidence>
<evidence type="ECO:0000256" key="8">
    <source>
        <dbReference type="ARBA" id="ARBA00022679"/>
    </source>
</evidence>
<dbReference type="OrthoDB" id="9801642at2"/>
<name>A0A239PPW4_9PROT</name>
<dbReference type="PANTHER" id="PTHR30372">
    <property type="entry name" value="LIPID-A-DISACCHARIDE SYNTHASE"/>
    <property type="match status" value="1"/>
</dbReference>
<dbReference type="EMBL" id="FZQA01000002">
    <property type="protein sequence ID" value="SNT72321.1"/>
    <property type="molecule type" value="Genomic_DNA"/>
</dbReference>
<evidence type="ECO:0000256" key="1">
    <source>
        <dbReference type="ARBA" id="ARBA00002056"/>
    </source>
</evidence>
<protein>
    <recommendedName>
        <fullName evidence="4 11">Lipid-A-disaccharide synthase</fullName>
        <ecNumber evidence="3 11">2.4.1.182</ecNumber>
    </recommendedName>
</protein>
<gene>
    <name evidence="12" type="ORF">SAMN06297382_1361</name>
</gene>
<comment type="function">
    <text evidence="1">Condensation of UDP-2,3-diacylglucosamine and 2,3-diacylglucosamine-1-phosphate to form lipid A disaccharide, a precursor of lipid A, a phosphorylated glycolipid that anchors the lipopolysaccharide to the outer membrane of the cell.</text>
</comment>
<organism evidence="12 13">
    <name type="scientific">Amphiplicatus metriothermophilus</name>
    <dbReference type="NCBI Taxonomy" id="1519374"/>
    <lineage>
        <taxon>Bacteria</taxon>
        <taxon>Pseudomonadati</taxon>
        <taxon>Pseudomonadota</taxon>
        <taxon>Alphaproteobacteria</taxon>
        <taxon>Parvularculales</taxon>
        <taxon>Parvularculaceae</taxon>
        <taxon>Amphiplicatus</taxon>
    </lineage>
</organism>
<dbReference type="GO" id="GO:0016020">
    <property type="term" value="C:membrane"/>
    <property type="evidence" value="ECO:0007669"/>
    <property type="project" value="GOC"/>
</dbReference>
<dbReference type="SUPFAM" id="SSF53756">
    <property type="entry name" value="UDP-Glycosyltransferase/glycogen phosphorylase"/>
    <property type="match status" value="1"/>
</dbReference>
<dbReference type="InterPro" id="IPR003835">
    <property type="entry name" value="Glyco_trans_19"/>
</dbReference>
<sequence>MSGKVVPIDWAASPERILLVAVEPSADALGAALLRELRPLFSAETLFEGCGGPLMEREGLKSLFPIDALSVMGLTDSVRAGPEALRRAAEIVRLAESERVDAIIFIDGWGFSRLCATRLKKRAPSTKLFKLGAPQVWASRPGRVGFVRKHFDGVLCLLPFEPRIFQEAGVRAAFIGNPNFQAAWAARGDGGAFRSRHEMGDAPLLVLVPGSRRSEIDRLMPVFAEAAKLLAERTPDLRFCIPLAPAVAERVRRKAARWPVPVTLVEPEERYDAFAAATAAIAKSGTVTTELAINHTPMAVAYKLDPLTAFWARRVMITPFVTILNVTAGDYVAPELLQGACTPRNLAGAVAPLLRESEARAEQLEAFPRLLASLAVDGPPAAKLGAEKIRAWMKGPA</sequence>
<dbReference type="Pfam" id="PF02684">
    <property type="entry name" value="LpxB"/>
    <property type="match status" value="1"/>
</dbReference>
<evidence type="ECO:0000313" key="13">
    <source>
        <dbReference type="Proteomes" id="UP000198346"/>
    </source>
</evidence>
<dbReference type="RefSeq" id="WP_089411825.1">
    <property type="nucleotide sequence ID" value="NZ_FZQA01000002.1"/>
</dbReference>
<dbReference type="GO" id="GO:0005543">
    <property type="term" value="F:phospholipid binding"/>
    <property type="evidence" value="ECO:0007669"/>
    <property type="project" value="TreeGrafter"/>
</dbReference>
<comment type="catalytic activity">
    <reaction evidence="10">
        <text>a lipid X + a UDP-2-N,3-O-bis[(3R)-3-hydroxyacyl]-alpha-D-glucosamine = a lipid A disaccharide + UDP + H(+)</text>
        <dbReference type="Rhea" id="RHEA:67828"/>
        <dbReference type="ChEBI" id="CHEBI:15378"/>
        <dbReference type="ChEBI" id="CHEBI:58223"/>
        <dbReference type="ChEBI" id="CHEBI:137748"/>
        <dbReference type="ChEBI" id="CHEBI:176338"/>
        <dbReference type="ChEBI" id="CHEBI:176343"/>
        <dbReference type="EC" id="2.4.1.182"/>
    </reaction>
</comment>
<evidence type="ECO:0000256" key="11">
    <source>
        <dbReference type="NCBIfam" id="TIGR00215"/>
    </source>
</evidence>
<evidence type="ECO:0000256" key="10">
    <source>
        <dbReference type="ARBA" id="ARBA00048975"/>
    </source>
</evidence>
<dbReference type="AlphaFoldDB" id="A0A239PPW4"/>
<keyword evidence="6" id="KW-0441">Lipid A biosynthesis</keyword>
<reference evidence="12 13" key="1">
    <citation type="submission" date="2017-07" db="EMBL/GenBank/DDBJ databases">
        <authorList>
            <person name="Sun Z.S."/>
            <person name="Albrecht U."/>
            <person name="Echele G."/>
            <person name="Lee C.C."/>
        </authorList>
    </citation>
    <scope>NUCLEOTIDE SEQUENCE [LARGE SCALE GENOMIC DNA]</scope>
    <source>
        <strain evidence="12 13">CGMCC 1.12710</strain>
    </source>
</reference>
<evidence type="ECO:0000256" key="9">
    <source>
        <dbReference type="ARBA" id="ARBA00023098"/>
    </source>
</evidence>
<dbReference type="GO" id="GO:0009245">
    <property type="term" value="P:lipid A biosynthetic process"/>
    <property type="evidence" value="ECO:0007669"/>
    <property type="project" value="UniProtKB-UniRule"/>
</dbReference>
<dbReference type="Proteomes" id="UP000198346">
    <property type="component" value="Unassembled WGS sequence"/>
</dbReference>
<keyword evidence="13" id="KW-1185">Reference proteome</keyword>
<keyword evidence="5" id="KW-0444">Lipid biosynthesis</keyword>
<keyword evidence="8" id="KW-0808">Transferase</keyword>
<evidence type="ECO:0000313" key="12">
    <source>
        <dbReference type="EMBL" id="SNT72321.1"/>
    </source>
</evidence>
<keyword evidence="7" id="KW-0328">Glycosyltransferase</keyword>
<dbReference type="PANTHER" id="PTHR30372:SF4">
    <property type="entry name" value="LIPID-A-DISACCHARIDE SYNTHASE, MITOCHONDRIAL-RELATED"/>
    <property type="match status" value="1"/>
</dbReference>
<comment type="similarity">
    <text evidence="2">Belongs to the LpxB family.</text>
</comment>
<evidence type="ECO:0000256" key="4">
    <source>
        <dbReference type="ARBA" id="ARBA00020902"/>
    </source>
</evidence>
<dbReference type="EC" id="2.4.1.182" evidence="3 11"/>
<evidence type="ECO:0000256" key="5">
    <source>
        <dbReference type="ARBA" id="ARBA00022516"/>
    </source>
</evidence>
<accession>A0A239PPW4</accession>
<proteinExistence type="inferred from homology"/>
<evidence type="ECO:0000256" key="6">
    <source>
        <dbReference type="ARBA" id="ARBA00022556"/>
    </source>
</evidence>
<dbReference type="GO" id="GO:0008915">
    <property type="term" value="F:lipid-A-disaccharide synthase activity"/>
    <property type="evidence" value="ECO:0007669"/>
    <property type="project" value="UniProtKB-UniRule"/>
</dbReference>
<keyword evidence="9" id="KW-0443">Lipid metabolism</keyword>
<evidence type="ECO:0000256" key="7">
    <source>
        <dbReference type="ARBA" id="ARBA00022676"/>
    </source>
</evidence>